<dbReference type="InterPro" id="IPR002347">
    <property type="entry name" value="SDR_fam"/>
</dbReference>
<keyword evidence="3" id="KW-0560">Oxidoreductase</keyword>
<dbReference type="SUPFAM" id="SSF51735">
    <property type="entry name" value="NAD(P)-binding Rossmann-fold domains"/>
    <property type="match status" value="1"/>
</dbReference>
<sequence>MRGRGPGHGARAGEAELTAGPLDGAAVAITGSAAGLGRAYALACAEAGAGVVVADLDGTAAEAVAARIRGAGGRAIALRHDVRDPAAAEELAALCVSSFGRIDGFVANAGLMRSGDAVDVDAVDVAEMLATNVAGVVHGATAAMRAMRAAGTGGSIVTVASGALQGLAGLSLYGATKGAVMSLTYAWALEGADAGIRCNAIAPLAHTAMSVQSSASARFPGGRPESVAPAVVHLLSAASAPMTGQIVRFDGRRLGLMDPPQLSSVAQRESWDAAAVAAALDGVLAEAIAPVGLLASPRPRWV</sequence>
<dbReference type="Proteomes" id="UP001230289">
    <property type="component" value="Unassembled WGS sequence"/>
</dbReference>
<evidence type="ECO:0000256" key="2">
    <source>
        <dbReference type="RuleBase" id="RU000363"/>
    </source>
</evidence>
<protein>
    <submittedName>
        <fullName evidence="3">SDR family oxidoreductase</fullName>
        <ecNumber evidence="3">1.-.-.-</ecNumber>
    </submittedName>
</protein>
<accession>A0ABU0XHL9</accession>
<dbReference type="InterPro" id="IPR036291">
    <property type="entry name" value="NAD(P)-bd_dom_sf"/>
</dbReference>
<keyword evidence="4" id="KW-1185">Reference proteome</keyword>
<dbReference type="GO" id="GO:0016491">
    <property type="term" value="F:oxidoreductase activity"/>
    <property type="evidence" value="ECO:0007669"/>
    <property type="project" value="UniProtKB-KW"/>
</dbReference>
<organism evidence="3 4">
    <name type="scientific">Microbacterium capsulatum</name>
    <dbReference type="NCBI Taxonomy" id="3041921"/>
    <lineage>
        <taxon>Bacteria</taxon>
        <taxon>Bacillati</taxon>
        <taxon>Actinomycetota</taxon>
        <taxon>Actinomycetes</taxon>
        <taxon>Micrococcales</taxon>
        <taxon>Microbacteriaceae</taxon>
        <taxon>Microbacterium</taxon>
    </lineage>
</organism>
<dbReference type="PRINTS" id="PR00081">
    <property type="entry name" value="GDHRDH"/>
</dbReference>
<dbReference type="Gene3D" id="3.40.50.720">
    <property type="entry name" value="NAD(P)-binding Rossmann-like Domain"/>
    <property type="match status" value="1"/>
</dbReference>
<dbReference type="PANTHER" id="PTHR42760:SF40">
    <property type="entry name" value="3-OXOACYL-[ACYL-CARRIER-PROTEIN] REDUCTASE, CHLOROPLASTIC"/>
    <property type="match status" value="1"/>
</dbReference>
<name>A0ABU0XHL9_9MICO</name>
<dbReference type="PROSITE" id="PS00061">
    <property type="entry name" value="ADH_SHORT"/>
    <property type="match status" value="1"/>
</dbReference>
<reference evidence="3 4" key="1">
    <citation type="submission" date="2023-08" db="EMBL/GenBank/DDBJ databases">
        <title>Microbacterium sp. nov., isolated from a waste landfill.</title>
        <authorList>
            <person name="Wen W."/>
        </authorList>
    </citation>
    <scope>NUCLEOTIDE SEQUENCE [LARGE SCALE GENOMIC DNA]</scope>
    <source>
        <strain evidence="3 4">ASV81</strain>
    </source>
</reference>
<dbReference type="EC" id="1.-.-.-" evidence="3"/>
<gene>
    <name evidence="3" type="ORF">RBR11_06990</name>
</gene>
<dbReference type="RefSeq" id="WP_308488598.1">
    <property type="nucleotide sequence ID" value="NZ_JAVFCB010000003.1"/>
</dbReference>
<dbReference type="Pfam" id="PF00106">
    <property type="entry name" value="adh_short"/>
    <property type="match status" value="1"/>
</dbReference>
<evidence type="ECO:0000256" key="1">
    <source>
        <dbReference type="ARBA" id="ARBA00006484"/>
    </source>
</evidence>
<dbReference type="InterPro" id="IPR020904">
    <property type="entry name" value="Sc_DH/Rdtase_CS"/>
</dbReference>
<evidence type="ECO:0000313" key="3">
    <source>
        <dbReference type="EMBL" id="MDQ4213660.1"/>
    </source>
</evidence>
<dbReference type="PANTHER" id="PTHR42760">
    <property type="entry name" value="SHORT-CHAIN DEHYDROGENASES/REDUCTASES FAMILY MEMBER"/>
    <property type="match status" value="1"/>
</dbReference>
<dbReference type="PRINTS" id="PR00080">
    <property type="entry name" value="SDRFAMILY"/>
</dbReference>
<dbReference type="EMBL" id="JAVFCB010000003">
    <property type="protein sequence ID" value="MDQ4213660.1"/>
    <property type="molecule type" value="Genomic_DNA"/>
</dbReference>
<dbReference type="CDD" id="cd05233">
    <property type="entry name" value="SDR_c"/>
    <property type="match status" value="1"/>
</dbReference>
<evidence type="ECO:0000313" key="4">
    <source>
        <dbReference type="Proteomes" id="UP001230289"/>
    </source>
</evidence>
<proteinExistence type="inferred from homology"/>
<comment type="caution">
    <text evidence="3">The sequence shown here is derived from an EMBL/GenBank/DDBJ whole genome shotgun (WGS) entry which is preliminary data.</text>
</comment>
<comment type="similarity">
    <text evidence="1 2">Belongs to the short-chain dehydrogenases/reductases (SDR) family.</text>
</comment>